<dbReference type="InterPro" id="IPR053022">
    <property type="entry name" value="Chloroplast_translocon_comp"/>
</dbReference>
<keyword evidence="2 6" id="KW-0812">Transmembrane</keyword>
<feature type="transmembrane region" description="Helical" evidence="6">
    <location>
        <begin position="33"/>
        <end position="57"/>
    </location>
</feature>
<feature type="region of interest" description="Disordered" evidence="5">
    <location>
        <begin position="1"/>
        <end position="28"/>
    </location>
</feature>
<keyword evidence="3 6" id="KW-1133">Transmembrane helix</keyword>
<evidence type="ECO:0000256" key="3">
    <source>
        <dbReference type="ARBA" id="ARBA00022989"/>
    </source>
</evidence>
<comment type="subcellular location">
    <subcellularLocation>
        <location evidence="1">Membrane</location>
        <topology evidence="1">Single-pass membrane protein</topology>
    </subcellularLocation>
</comment>
<sequence length="1833" mass="193685">MTPSQEPEPSREPETSQEPETFQEPEAGGSGRWLTAGLLLGALLVLGGAAALGGWLWSRNNLVPLLARELSEALERPVELGPVERVGLSGVRLGPSKIPPTPTDPDSLSLAAVEVQFKLWDLWRRELPLTVTLEQGELYLEQNAEREWFDLDLELSERDPERDPFINVNLDRLYVKDSQLTMVPYVQGDVEPVRVAIENLQGQLDFNETFIEVPEAPDSPIETRQLDLKLSGESIQGGNLDLTGSVLLPPPKETPSETADSPVDPTEAPGPGLRANISLRTQKARTTDIMPLVDSFLEEPLPVQFPAGVISGQADIESGRGIPTNVVGTARIEEGSVVHPILPEPLQNAQGDVRFRGRTFEFENATASMGDLTARAGGSLNLDEGYNLSGQVNPFTVAQASELLDRSLPVEASGTFGADVTMTGPLGKPVLTTELISQDRVTVDRVAFSEVRATGILRSPNLAIDNILAVPVGGGALTGSGVFTFGDPGRLTLALAGDRIPADTIGQAYGLSDRVALGSVFFDAEIAGPVNQLVGTASWRAPMGNYPAQGNLRLAGNQVRFTNTFVQVAGGTIAGDGLLANGQWNADLRGQGVQLSRLGAGLDGVASGTAQLSGTLDNPGLSGVRGQGNGAIALARGGTLLTNASLAGGQWSANLQGQDLQMAAFAPDLQGTADGNFRFTGSTDNFTLAGARGQGQLVLSDGLATAAARSPQLAQVRGPLTADLAWNGQSILVRQANTTGIQANGFITPRLSGPGAPAIANLDLNLNADNFSLAALPVPQVIPLTGNAFFNGRLRGRPGALALSGDASLVGLQAGDLAFASPLSGPVSYNQGGALAVDLTGGGDRVYVASAGGERDLAFEIRSGEALAEGYTRGDNLYATVENLPLSDLRLPQAGVNGIGTVSGLISRAEIVANLRQPTLQATFDVEDPSIGYLRLPNETTTVAIDPTAPERPAEFTRYGRLRGSVTYANNVIGLAGVVLESASGLSRYLASGTYTLGDQPQINGELVVDNGQIQDLLKTLLIFEQADFRFNVLQPPEWYRPATEADLASLEEVQTVGDRNASLLDQLRRLAEVQELKDMLAAQGETATLPPLDEFVGNFSGKVTANGIVPDSLNITFDLAGADWVWGNADGSNGATYRIDEVIAKGSYQDSIIRLEPVSLRSNFTDFSETTQQGVGLATLNGDFSLRPDDPVARTLRLEVSNVPINALRQPLRLPDNLDGLVNLGATLTGTLAAPQVRGQLAVNEATINRNAIDLATANFRYEDARLNLISRVAIDEQVDPLRLVATVPLPLPGLRQQPETDTVDISLRVRDEGFALVNLFTRAITWESGPASLDLAVQGRWPVNQPVQEALTTLNVTGNANLDGVTISSRSLSEPLTNIQGRIDVLEGLDTIRGNSVYTNGLVLAFQNLEGDFSNGKVTAEGNLKLLPSVQDLAPGLFDTRTAQENDGTPVPTGENPFRVTLDNIALDLRNPAGTYRGRVDGNVVVDGSVFLLPPLVYGEVKLSNGLLTLPDTSVGGGTSTTFASTAEPSIFDPIPPVLEDLKLVLAENVRLAVPGIVDVRAEGTLDLMGTVPNIRPDGRINLPSGRINLLTTEFRLTGDENYAEFSDLDETIDPYLVANLSAAVPDSAAAGNALAVATPFPRNEISVSRIDQLGLTQAGVQTVRIRASVNGRVSRVVNLQGVELSSTPPRSEGEIVALLSGGLLAALESTLGSVSGGGDGFQGLLAFAGSALLNNLQNLLGSGLDRTELRLFSASPPGGQQTGTIDIGGEIGFNFSPSISVSVQKVFTNVTPAVFSVRYRINDQITVRGITSYEQFNENTGAVVEFRFQP</sequence>
<evidence type="ECO:0000256" key="5">
    <source>
        <dbReference type="SAM" id="MobiDB-lite"/>
    </source>
</evidence>
<evidence type="ECO:0000256" key="4">
    <source>
        <dbReference type="ARBA" id="ARBA00023136"/>
    </source>
</evidence>
<evidence type="ECO:0000256" key="1">
    <source>
        <dbReference type="ARBA" id="ARBA00004167"/>
    </source>
</evidence>
<evidence type="ECO:0000313" key="8">
    <source>
        <dbReference type="EMBL" id="MEP0946927.1"/>
    </source>
</evidence>
<dbReference type="Proteomes" id="UP001482513">
    <property type="component" value="Unassembled WGS sequence"/>
</dbReference>
<feature type="domain" description="Translocation and assembly module TamB C-terminal" evidence="7">
    <location>
        <begin position="1458"/>
        <end position="1831"/>
    </location>
</feature>
<accession>A0ABV0K2B7</accession>
<keyword evidence="9" id="KW-1185">Reference proteome</keyword>
<feature type="region of interest" description="Disordered" evidence="5">
    <location>
        <begin position="240"/>
        <end position="273"/>
    </location>
</feature>
<evidence type="ECO:0000256" key="6">
    <source>
        <dbReference type="SAM" id="Phobius"/>
    </source>
</evidence>
<name>A0ABV0K2B7_9CYAN</name>
<dbReference type="EMBL" id="JAMPKX010000002">
    <property type="protein sequence ID" value="MEP0946927.1"/>
    <property type="molecule type" value="Genomic_DNA"/>
</dbReference>
<gene>
    <name evidence="8" type="ORF">NC992_08590</name>
</gene>
<dbReference type="PANTHER" id="PTHR34457">
    <property type="entry name" value="EMBRYO DEFECTIVE 2410"/>
    <property type="match status" value="1"/>
</dbReference>
<evidence type="ECO:0000313" key="9">
    <source>
        <dbReference type="Proteomes" id="UP001482513"/>
    </source>
</evidence>
<organism evidence="8 9">
    <name type="scientific">Leptolyngbya subtilissima DQ-A4</name>
    <dbReference type="NCBI Taxonomy" id="2933933"/>
    <lineage>
        <taxon>Bacteria</taxon>
        <taxon>Bacillati</taxon>
        <taxon>Cyanobacteriota</taxon>
        <taxon>Cyanophyceae</taxon>
        <taxon>Leptolyngbyales</taxon>
        <taxon>Leptolyngbyaceae</taxon>
        <taxon>Leptolyngbya group</taxon>
        <taxon>Leptolyngbya</taxon>
    </lineage>
</organism>
<proteinExistence type="predicted"/>
<keyword evidence="4 6" id="KW-0472">Membrane</keyword>
<comment type="caution">
    <text evidence="8">The sequence shown here is derived from an EMBL/GenBank/DDBJ whole genome shotgun (WGS) entry which is preliminary data.</text>
</comment>
<reference evidence="8 9" key="1">
    <citation type="submission" date="2022-04" db="EMBL/GenBank/DDBJ databases">
        <title>Positive selection, recombination, and allopatry shape intraspecific diversity of widespread and dominant cyanobacteria.</title>
        <authorList>
            <person name="Wei J."/>
            <person name="Shu W."/>
            <person name="Hu C."/>
        </authorList>
    </citation>
    <scope>NUCLEOTIDE SEQUENCE [LARGE SCALE GENOMIC DNA]</scope>
    <source>
        <strain evidence="8 9">DQ-A4</strain>
    </source>
</reference>
<evidence type="ECO:0000256" key="2">
    <source>
        <dbReference type="ARBA" id="ARBA00022692"/>
    </source>
</evidence>
<dbReference type="Pfam" id="PF04357">
    <property type="entry name" value="TamB"/>
    <property type="match status" value="1"/>
</dbReference>
<dbReference type="InterPro" id="IPR007452">
    <property type="entry name" value="TamB_C"/>
</dbReference>
<protein>
    <submittedName>
        <fullName evidence="8">Translocation/assembly module TamB domain-containing protein</fullName>
    </submittedName>
</protein>
<dbReference type="RefSeq" id="WP_190697064.1">
    <property type="nucleotide sequence ID" value="NZ_JAMPKX010000002.1"/>
</dbReference>
<dbReference type="PANTHER" id="PTHR34457:SF3">
    <property type="entry name" value="PROTEIN TIC236, CHLOROPLASTIC"/>
    <property type="match status" value="1"/>
</dbReference>
<evidence type="ECO:0000259" key="7">
    <source>
        <dbReference type="Pfam" id="PF04357"/>
    </source>
</evidence>